<evidence type="ECO:0000259" key="4">
    <source>
        <dbReference type="Pfam" id="PF01979"/>
    </source>
</evidence>
<sequence>MEVFEGKTWISGQGLIDTCVGVSEGKIVSVKKILKGDKHTVADGLILPAGFDMHVHFRDPGYPHKEDWTSGSQSAACGGVTAVVDMPNTNPFTSNVETFNEKVSLASSKSLVDFGIGMNVEEGLTSRSWFDTIPSAFWKLYPYGVSSEQYFDLATDVLEKTSKPLVIHGEHPDHMHDQPLHKLSDHTQNRSKAESECLSAMPSSENLHVAHLSSLEGLRSMPESATSEVCPHHLLLSLDSCASLDCKVDPPLRSRKDNDGLYKAFREGTIPILASDHAPHTIEEKRSEAPPSGIPGVETMIPLMLNEVSAGRLDLGRLVNAMSEAPASRLGLERGKIEEGFTADFMVVNLKQVDYIDVDTLHSRASWTPYQDWPAVFPSNVYRRGDLISHNQEPIGTGGGQHLFS</sequence>
<dbReference type="PROSITE" id="PS00483">
    <property type="entry name" value="DIHYDROOROTASE_2"/>
    <property type="match status" value="1"/>
</dbReference>
<dbReference type="SUPFAM" id="SSF51556">
    <property type="entry name" value="Metallo-dependent hydrolases"/>
    <property type="match status" value="1"/>
</dbReference>
<dbReference type="InterPro" id="IPR032466">
    <property type="entry name" value="Metal_Hydrolase"/>
</dbReference>
<dbReference type="GO" id="GO:0006145">
    <property type="term" value="P:purine nucleobase catabolic process"/>
    <property type="evidence" value="ECO:0007669"/>
    <property type="project" value="TreeGrafter"/>
</dbReference>
<dbReference type="EC" id="3.5.2.3" evidence="5"/>
<evidence type="ECO:0000256" key="1">
    <source>
        <dbReference type="ARBA" id="ARBA00001947"/>
    </source>
</evidence>
<evidence type="ECO:0000256" key="2">
    <source>
        <dbReference type="ARBA" id="ARBA00022723"/>
    </source>
</evidence>
<dbReference type="InterPro" id="IPR006680">
    <property type="entry name" value="Amidohydro-rel"/>
</dbReference>
<accession>A0A075FW77</accession>
<organism evidence="5">
    <name type="scientific">uncultured marine group II/III euryarchaeote AD1000_39_G05</name>
    <dbReference type="NCBI Taxonomy" id="1457764"/>
    <lineage>
        <taxon>Archaea</taxon>
        <taxon>Methanobacteriati</taxon>
        <taxon>Methanobacteriota</taxon>
        <taxon>environmental samples</taxon>
    </lineage>
</organism>
<dbReference type="Pfam" id="PF01979">
    <property type="entry name" value="Amidohydro_1"/>
    <property type="match status" value="1"/>
</dbReference>
<dbReference type="PROSITE" id="PS00482">
    <property type="entry name" value="DIHYDROOROTASE_1"/>
    <property type="match status" value="1"/>
</dbReference>
<protein>
    <submittedName>
        <fullName evidence="5">Dihydroorotase (URA4, pyrC)</fullName>
        <ecNumber evidence="5">3.5.2.3</ecNumber>
    </submittedName>
</protein>
<dbReference type="PANTHER" id="PTHR43668">
    <property type="entry name" value="ALLANTOINASE"/>
    <property type="match status" value="1"/>
</dbReference>
<reference evidence="5" key="1">
    <citation type="journal article" date="2014" name="Genome Biol. Evol.">
        <title>Pangenome evidence for extensive interdomain horizontal transfer affecting lineage core and shell genes in uncultured planktonic thaumarchaeota and euryarchaeota.</title>
        <authorList>
            <person name="Deschamps P."/>
            <person name="Zivanovic Y."/>
            <person name="Moreira D."/>
            <person name="Rodriguez-Valera F."/>
            <person name="Lopez-Garcia P."/>
        </authorList>
    </citation>
    <scope>NUCLEOTIDE SEQUENCE</scope>
</reference>
<evidence type="ECO:0000313" key="5">
    <source>
        <dbReference type="EMBL" id="AIE93746.1"/>
    </source>
</evidence>
<proteinExistence type="predicted"/>
<dbReference type="InterPro" id="IPR050138">
    <property type="entry name" value="DHOase/Allantoinase_Hydrolase"/>
</dbReference>
<name>A0A075FW77_9EURY</name>
<dbReference type="AlphaFoldDB" id="A0A075FW77"/>
<evidence type="ECO:0000256" key="3">
    <source>
        <dbReference type="ARBA" id="ARBA00022801"/>
    </source>
</evidence>
<dbReference type="Gene3D" id="3.20.20.140">
    <property type="entry name" value="Metal-dependent hydrolases"/>
    <property type="match status" value="1"/>
</dbReference>
<dbReference type="GO" id="GO:0004151">
    <property type="term" value="F:dihydroorotase activity"/>
    <property type="evidence" value="ECO:0007669"/>
    <property type="project" value="UniProtKB-EC"/>
</dbReference>
<keyword evidence="2" id="KW-0479">Metal-binding</keyword>
<dbReference type="InterPro" id="IPR002195">
    <property type="entry name" value="Dihydroorotase_CS"/>
</dbReference>
<dbReference type="PANTHER" id="PTHR43668:SF2">
    <property type="entry name" value="ALLANTOINASE"/>
    <property type="match status" value="1"/>
</dbReference>
<dbReference type="EMBL" id="KF900403">
    <property type="protein sequence ID" value="AIE93746.1"/>
    <property type="molecule type" value="Genomic_DNA"/>
</dbReference>
<gene>
    <name evidence="5" type="primary">URA4</name>
    <name evidence="5" type="synonym">pyrC</name>
</gene>
<dbReference type="GO" id="GO:0046872">
    <property type="term" value="F:metal ion binding"/>
    <property type="evidence" value="ECO:0007669"/>
    <property type="project" value="UniProtKB-KW"/>
</dbReference>
<keyword evidence="3 5" id="KW-0378">Hydrolase</keyword>
<feature type="domain" description="Amidohydrolase-related" evidence="4">
    <location>
        <begin position="46"/>
        <end position="355"/>
    </location>
</feature>
<comment type="cofactor">
    <cofactor evidence="1">
        <name>Zn(2+)</name>
        <dbReference type="ChEBI" id="CHEBI:29105"/>
    </cofactor>
</comment>
<dbReference type="GO" id="GO:0004038">
    <property type="term" value="F:allantoinase activity"/>
    <property type="evidence" value="ECO:0007669"/>
    <property type="project" value="TreeGrafter"/>
</dbReference>
<dbReference type="InterPro" id="IPR011059">
    <property type="entry name" value="Metal-dep_hydrolase_composite"/>
</dbReference>
<dbReference type="GO" id="GO:0005737">
    <property type="term" value="C:cytoplasm"/>
    <property type="evidence" value="ECO:0007669"/>
    <property type="project" value="TreeGrafter"/>
</dbReference>
<dbReference type="SUPFAM" id="SSF51338">
    <property type="entry name" value="Composite domain of metallo-dependent hydrolases"/>
    <property type="match status" value="1"/>
</dbReference>